<protein>
    <submittedName>
        <fullName evidence="1">Uncharacterized protein</fullName>
    </submittedName>
</protein>
<proteinExistence type="predicted"/>
<dbReference type="RefSeq" id="WP_301816330.1">
    <property type="nucleotide sequence ID" value="NZ_JAUJZH010000053.1"/>
</dbReference>
<accession>A0ABT8SIB9</accession>
<dbReference type="Proteomes" id="UP001169027">
    <property type="component" value="Unassembled WGS sequence"/>
</dbReference>
<sequence>MAWTTHVHAQIAFIARHVIGRVEQMSQQQGNGGVAYDTAAVVVEVPAEKVYAVALRNLSAQSQLRITGQDQQGRSIQFTNNVQIAGLQVNALSDKLSQILITSAHTGDQNVSSLILERILLFCSEMKVKCSKGSN</sequence>
<evidence type="ECO:0000313" key="1">
    <source>
        <dbReference type="EMBL" id="MDO1537917.1"/>
    </source>
</evidence>
<gene>
    <name evidence="1" type="ORF">Q2T77_37385</name>
</gene>
<evidence type="ECO:0000313" key="2">
    <source>
        <dbReference type="Proteomes" id="UP001169027"/>
    </source>
</evidence>
<comment type="caution">
    <text evidence="1">The sequence shown here is derived from an EMBL/GenBank/DDBJ whole genome shotgun (WGS) entry which is preliminary data.</text>
</comment>
<dbReference type="EMBL" id="JAUKVY010000053">
    <property type="protein sequence ID" value="MDO1537917.1"/>
    <property type="molecule type" value="Genomic_DNA"/>
</dbReference>
<keyword evidence="2" id="KW-1185">Reference proteome</keyword>
<organism evidence="1 2">
    <name type="scientific">Variovorax ginsengisoli</name>
    <dbReference type="NCBI Taxonomy" id="363844"/>
    <lineage>
        <taxon>Bacteria</taxon>
        <taxon>Pseudomonadati</taxon>
        <taxon>Pseudomonadota</taxon>
        <taxon>Betaproteobacteria</taxon>
        <taxon>Burkholderiales</taxon>
        <taxon>Comamonadaceae</taxon>
        <taxon>Variovorax</taxon>
    </lineage>
</organism>
<name>A0ABT8SIB9_9BURK</name>
<reference evidence="1" key="1">
    <citation type="submission" date="2023-06" db="EMBL/GenBank/DDBJ databases">
        <authorList>
            <person name="Jiang Y."/>
            <person name="Liu Q."/>
        </authorList>
    </citation>
    <scope>NUCLEOTIDE SEQUENCE</scope>
    <source>
        <strain evidence="1">CGMCC 1.12090</strain>
    </source>
</reference>